<dbReference type="GO" id="GO:0004476">
    <property type="term" value="F:mannose-6-phosphate isomerase activity"/>
    <property type="evidence" value="ECO:0007669"/>
    <property type="project" value="InterPro"/>
</dbReference>
<evidence type="ECO:0000256" key="3">
    <source>
        <dbReference type="ARBA" id="ARBA00029741"/>
    </source>
</evidence>
<dbReference type="Pfam" id="PF20511">
    <property type="entry name" value="PMI_typeI_cat"/>
    <property type="match status" value="1"/>
</dbReference>
<dbReference type="GO" id="GO:0008270">
    <property type="term" value="F:zinc ion binding"/>
    <property type="evidence" value="ECO:0007669"/>
    <property type="project" value="InterPro"/>
</dbReference>
<keyword evidence="2 5" id="KW-0862">Zinc</keyword>
<keyword evidence="10" id="KW-0413">Isomerase</keyword>
<dbReference type="InterPro" id="IPR046457">
    <property type="entry name" value="PMI_typeI_cat"/>
</dbReference>
<feature type="compositionally biased region" description="Polar residues" evidence="7">
    <location>
        <begin position="241"/>
        <end position="254"/>
    </location>
</feature>
<evidence type="ECO:0000256" key="1">
    <source>
        <dbReference type="ARBA" id="ARBA00022723"/>
    </source>
</evidence>
<feature type="binding site" evidence="5">
    <location>
        <position position="106"/>
    </location>
    <ligand>
        <name>Zn(2+)</name>
        <dbReference type="ChEBI" id="CHEBI:29105"/>
    </ligand>
</feature>
<feature type="region of interest" description="Disordered" evidence="7">
    <location>
        <begin position="234"/>
        <end position="261"/>
    </location>
</feature>
<evidence type="ECO:0000256" key="2">
    <source>
        <dbReference type="ARBA" id="ARBA00022833"/>
    </source>
</evidence>
<accession>A0A931AUS7</accession>
<feature type="domain" description="Phosphomannose isomerase type I catalytic" evidence="8">
    <location>
        <begin position="5"/>
        <end position="114"/>
    </location>
</feature>
<dbReference type="InterPro" id="IPR049071">
    <property type="entry name" value="MPI_cupin_dom"/>
</dbReference>
<reference evidence="10" key="1">
    <citation type="submission" date="2020-11" db="EMBL/GenBank/DDBJ databases">
        <title>Halonatronomonas betainensis gen. nov., sp. nov. a novel haloalkaliphilic representative of the family Halanaerobiacae capable of betaine degradation.</title>
        <authorList>
            <person name="Boltyanskaya Y."/>
            <person name="Kevbrin V."/>
            <person name="Detkova E."/>
            <person name="Grouzdev D.S."/>
            <person name="Koziaeva V."/>
            <person name="Zhilina T."/>
        </authorList>
    </citation>
    <scope>NUCLEOTIDE SEQUENCE</scope>
    <source>
        <strain evidence="10">Z-7014</strain>
    </source>
</reference>
<dbReference type="PANTHER" id="PTHR42742">
    <property type="entry name" value="TRANSCRIPTIONAL REPRESSOR MPRA"/>
    <property type="match status" value="1"/>
</dbReference>
<comment type="caution">
    <text evidence="10">The sequence shown here is derived from an EMBL/GenBank/DDBJ whole genome shotgun (WGS) entry which is preliminary data.</text>
</comment>
<keyword evidence="11" id="KW-1185">Reference proteome</keyword>
<evidence type="ECO:0000256" key="6">
    <source>
        <dbReference type="PIRSR" id="PIRSR036894-2"/>
    </source>
</evidence>
<dbReference type="RefSeq" id="WP_270453448.1">
    <property type="nucleotide sequence ID" value="NZ_JADPIE010000003.1"/>
</dbReference>
<dbReference type="GO" id="GO:0005975">
    <property type="term" value="P:carbohydrate metabolic process"/>
    <property type="evidence" value="ECO:0007669"/>
    <property type="project" value="InterPro"/>
</dbReference>
<evidence type="ECO:0000259" key="9">
    <source>
        <dbReference type="Pfam" id="PF21621"/>
    </source>
</evidence>
<proteinExistence type="predicted"/>
<feature type="active site" evidence="6">
    <location>
        <position position="202"/>
    </location>
</feature>
<protein>
    <recommendedName>
        <fullName evidence="3">Phosphohexomutase</fullName>
    </recommendedName>
    <alternativeName>
        <fullName evidence="4">Phosphomannose isomerase</fullName>
    </alternativeName>
</protein>
<organism evidence="10 11">
    <name type="scientific">Halonatronomonas betaini</name>
    <dbReference type="NCBI Taxonomy" id="2778430"/>
    <lineage>
        <taxon>Bacteria</taxon>
        <taxon>Bacillati</taxon>
        <taxon>Bacillota</taxon>
        <taxon>Clostridia</taxon>
        <taxon>Halanaerobiales</taxon>
        <taxon>Halarsenatibacteraceae</taxon>
        <taxon>Halonatronomonas</taxon>
    </lineage>
</organism>
<feature type="binding site" evidence="5">
    <location>
        <position position="124"/>
    </location>
    <ligand>
        <name>Zn(2+)</name>
        <dbReference type="ChEBI" id="CHEBI:29105"/>
    </ligand>
</feature>
<evidence type="ECO:0000313" key="10">
    <source>
        <dbReference type="EMBL" id="MBF8436546.1"/>
    </source>
</evidence>
<dbReference type="PANTHER" id="PTHR42742:SF3">
    <property type="entry name" value="FRUCTOKINASE"/>
    <property type="match status" value="1"/>
</dbReference>
<name>A0A931AUS7_9FIRM</name>
<evidence type="ECO:0000256" key="5">
    <source>
        <dbReference type="PIRSR" id="PIRSR036894-1"/>
    </source>
</evidence>
<dbReference type="InterPro" id="IPR051804">
    <property type="entry name" value="Carb_Metab_Reg_Kinase/Isom"/>
</dbReference>
<dbReference type="Pfam" id="PF21621">
    <property type="entry name" value="MPI_cupin_dom"/>
    <property type="match status" value="1"/>
</dbReference>
<dbReference type="SUPFAM" id="SSF51182">
    <property type="entry name" value="RmlC-like cupins"/>
    <property type="match status" value="1"/>
</dbReference>
<dbReference type="AlphaFoldDB" id="A0A931AUS7"/>
<keyword evidence="1 5" id="KW-0479">Metal-binding</keyword>
<evidence type="ECO:0000259" key="8">
    <source>
        <dbReference type="Pfam" id="PF20511"/>
    </source>
</evidence>
<sequence>MYPLKFKPIYKEKIWGGRSLARKFARELPAGPIGESWEISSHGDDISIIANGDYAGLSLLELIAKKRQEVLGRELSGKNRKLSEDNLFPLLVKIIDARDNLSVQVHPDDAYAAKNEAGGSGKTELWYILNAEPGASIIYGLKDGVTRDQFTQAVGGPDFLDLLNFVPVKTGDYFYIPAGTVHAIGKGVMLAEIQQTSDLTYRLYDWDRTDDAGNFRELHIDKAIDVINFNHNQPGHEPLASGNQHQTRQTPGNHRQTRPGNLLIDNPDHQVRQLKNSNFFNVELINIFKRYTGNTKNRRFYIYMNLGSEVKINYSDGSLKVAKGESFLIPAALGHYEIVGQTRLLKAFLTD</sequence>
<evidence type="ECO:0000313" key="11">
    <source>
        <dbReference type="Proteomes" id="UP000621436"/>
    </source>
</evidence>
<feature type="domain" description="Mannose-6-phosphate isomerase cupin" evidence="9">
    <location>
        <begin position="275"/>
        <end position="346"/>
    </location>
</feature>
<dbReference type="Proteomes" id="UP000621436">
    <property type="component" value="Unassembled WGS sequence"/>
</dbReference>
<dbReference type="CDD" id="cd07010">
    <property type="entry name" value="cupin_PMI_type_I_N_bac"/>
    <property type="match status" value="1"/>
</dbReference>
<dbReference type="EMBL" id="JADPIE010000003">
    <property type="protein sequence ID" value="MBF8436546.1"/>
    <property type="molecule type" value="Genomic_DNA"/>
</dbReference>
<dbReference type="Gene3D" id="2.60.120.10">
    <property type="entry name" value="Jelly Rolls"/>
    <property type="match status" value="2"/>
</dbReference>
<dbReference type="PIRSF" id="PIRSF036894">
    <property type="entry name" value="PMI_Firm_short"/>
    <property type="match status" value="1"/>
</dbReference>
<gene>
    <name evidence="10" type="ORF">I0Q91_05620</name>
</gene>
<dbReference type="InterPro" id="IPR011051">
    <property type="entry name" value="RmlC_Cupin_sf"/>
</dbReference>
<evidence type="ECO:0000256" key="7">
    <source>
        <dbReference type="SAM" id="MobiDB-lite"/>
    </source>
</evidence>
<feature type="binding site" evidence="5">
    <location>
        <position position="182"/>
    </location>
    <ligand>
        <name>Zn(2+)</name>
        <dbReference type="ChEBI" id="CHEBI:29105"/>
    </ligand>
</feature>
<evidence type="ECO:0000256" key="4">
    <source>
        <dbReference type="ARBA" id="ARBA00030762"/>
    </source>
</evidence>
<dbReference type="InterPro" id="IPR014628">
    <property type="entry name" value="Man6P_isomerase_Firm_short"/>
</dbReference>
<dbReference type="InterPro" id="IPR014710">
    <property type="entry name" value="RmlC-like_jellyroll"/>
</dbReference>
<comment type="cofactor">
    <cofactor evidence="5">
        <name>Zn(2+)</name>
        <dbReference type="ChEBI" id="CHEBI:29105"/>
    </cofactor>
    <text evidence="5">Binds 1 zinc ion per subunit.</text>
</comment>